<protein>
    <submittedName>
        <fullName evidence="1">Uncharacterized protein</fullName>
    </submittedName>
</protein>
<reference evidence="1 2" key="1">
    <citation type="submission" date="2016-10" db="EMBL/GenBank/DDBJ databases">
        <title>Genome sequence of Rothia aeria strain JCM11412.</title>
        <authorList>
            <person name="Nambu T."/>
        </authorList>
    </citation>
    <scope>NUCLEOTIDE SEQUENCE [LARGE SCALE GENOMIC DNA]</scope>
    <source>
        <strain evidence="1 2">JCM 11412</strain>
    </source>
</reference>
<dbReference type="Proteomes" id="UP000250241">
    <property type="component" value="Chromosome"/>
</dbReference>
<sequence>MMGVPVCSVLCGSLKKMSTRGFSRWCSIFLFLNRYVAL</sequence>
<dbReference type="EMBL" id="AP017895">
    <property type="protein sequence ID" value="BAV88500.1"/>
    <property type="molecule type" value="Genomic_DNA"/>
</dbReference>
<dbReference type="KEGG" id="raj:RA11412_2201"/>
<organism evidence="1 2">
    <name type="scientific">Rothia aeria</name>
    <dbReference type="NCBI Taxonomy" id="172042"/>
    <lineage>
        <taxon>Bacteria</taxon>
        <taxon>Bacillati</taxon>
        <taxon>Actinomycetota</taxon>
        <taxon>Actinomycetes</taxon>
        <taxon>Micrococcales</taxon>
        <taxon>Micrococcaceae</taxon>
        <taxon>Rothia</taxon>
    </lineage>
</organism>
<evidence type="ECO:0000313" key="1">
    <source>
        <dbReference type="EMBL" id="BAV88500.1"/>
    </source>
</evidence>
<dbReference type="AlphaFoldDB" id="A0A2Z5R1R2"/>
<proteinExistence type="predicted"/>
<evidence type="ECO:0000313" key="2">
    <source>
        <dbReference type="Proteomes" id="UP000250241"/>
    </source>
</evidence>
<keyword evidence="2" id="KW-1185">Reference proteome</keyword>
<accession>A0A2Z5R1R2</accession>
<name>A0A2Z5R1R2_9MICC</name>
<gene>
    <name evidence="1" type="ORF">RA11412_2201</name>
</gene>